<gene>
    <name evidence="4" type="ORF">D1223_11515</name>
</gene>
<dbReference type="Pfam" id="PF01041">
    <property type="entry name" value="DegT_DnrJ_EryC1"/>
    <property type="match status" value="1"/>
</dbReference>
<evidence type="ECO:0000313" key="4">
    <source>
        <dbReference type="EMBL" id="RIJ28040.1"/>
    </source>
</evidence>
<name>A0A399R9D4_9PROT</name>
<reference evidence="4 5" key="1">
    <citation type="submission" date="2018-08" db="EMBL/GenBank/DDBJ databases">
        <title>Henriciella mobilis sp. nov., isolated from seawater.</title>
        <authorList>
            <person name="Cheng H."/>
            <person name="Wu Y.-H."/>
            <person name="Xu X.-W."/>
            <person name="Guo L.-L."/>
        </authorList>
    </citation>
    <scope>NUCLEOTIDE SEQUENCE [LARGE SCALE GENOMIC DNA]</scope>
    <source>
        <strain evidence="4 5">JN25</strain>
    </source>
</reference>
<feature type="modified residue" description="N6-(pyridoxal phosphate)lysine" evidence="2">
    <location>
        <position position="206"/>
    </location>
</feature>
<dbReference type="GO" id="GO:0030170">
    <property type="term" value="F:pyridoxal phosphate binding"/>
    <property type="evidence" value="ECO:0007669"/>
    <property type="project" value="TreeGrafter"/>
</dbReference>
<dbReference type="AlphaFoldDB" id="A0A399R9D4"/>
<dbReference type="GO" id="GO:0000271">
    <property type="term" value="P:polysaccharide biosynthetic process"/>
    <property type="evidence" value="ECO:0007669"/>
    <property type="project" value="TreeGrafter"/>
</dbReference>
<comment type="caution">
    <text evidence="4">The sequence shown here is derived from an EMBL/GenBank/DDBJ whole genome shotgun (WGS) entry which is preliminary data.</text>
</comment>
<evidence type="ECO:0000256" key="2">
    <source>
        <dbReference type="PIRSR" id="PIRSR000390-2"/>
    </source>
</evidence>
<dbReference type="Gene3D" id="3.90.1150.10">
    <property type="entry name" value="Aspartate Aminotransferase, domain 1"/>
    <property type="match status" value="1"/>
</dbReference>
<dbReference type="PANTHER" id="PTHR30244:SF42">
    <property type="entry name" value="UDP-2-ACETAMIDO-2-DEOXY-3-OXO-D-GLUCURONATE AMINOTRANSFERASE"/>
    <property type="match status" value="1"/>
</dbReference>
<dbReference type="PIRSF" id="PIRSF000390">
    <property type="entry name" value="PLP_StrS"/>
    <property type="match status" value="1"/>
</dbReference>
<evidence type="ECO:0000313" key="5">
    <source>
        <dbReference type="Proteomes" id="UP000266385"/>
    </source>
</evidence>
<keyword evidence="5" id="KW-1185">Reference proteome</keyword>
<dbReference type="Gene3D" id="3.40.640.10">
    <property type="entry name" value="Type I PLP-dependent aspartate aminotransferase-like (Major domain)"/>
    <property type="match status" value="1"/>
</dbReference>
<dbReference type="InterPro" id="IPR015421">
    <property type="entry name" value="PyrdxlP-dep_Trfase_major"/>
</dbReference>
<keyword evidence="2 3" id="KW-0663">Pyridoxal phosphate</keyword>
<dbReference type="PANTHER" id="PTHR30244">
    <property type="entry name" value="TRANSAMINASE"/>
    <property type="match status" value="1"/>
</dbReference>
<comment type="similarity">
    <text evidence="3">Belongs to the DegT/DnrJ/EryC1 family.</text>
</comment>
<evidence type="ECO:0000256" key="3">
    <source>
        <dbReference type="RuleBase" id="RU004508"/>
    </source>
</evidence>
<dbReference type="Proteomes" id="UP000266385">
    <property type="component" value="Unassembled WGS sequence"/>
</dbReference>
<dbReference type="InterPro" id="IPR015424">
    <property type="entry name" value="PyrdxlP-dep_Trfase"/>
</dbReference>
<accession>A0A399R9D4</accession>
<dbReference type="InterPro" id="IPR015422">
    <property type="entry name" value="PyrdxlP-dep_Trfase_small"/>
</dbReference>
<proteinExistence type="inferred from homology"/>
<dbReference type="EMBL" id="QWFX01000013">
    <property type="protein sequence ID" value="RIJ28040.1"/>
    <property type="molecule type" value="Genomic_DNA"/>
</dbReference>
<keyword evidence="4" id="KW-0808">Transferase</keyword>
<dbReference type="InterPro" id="IPR000653">
    <property type="entry name" value="DegT/StrS_aminotransferase"/>
</dbReference>
<protein>
    <submittedName>
        <fullName evidence="4">DegT/DnrJ/EryC1/StrS family aminotransferase</fullName>
    </submittedName>
</protein>
<organism evidence="4 5">
    <name type="scientific">Henriciella mobilis</name>
    <dbReference type="NCBI Taxonomy" id="2305467"/>
    <lineage>
        <taxon>Bacteria</taxon>
        <taxon>Pseudomonadati</taxon>
        <taxon>Pseudomonadota</taxon>
        <taxon>Alphaproteobacteria</taxon>
        <taxon>Hyphomonadales</taxon>
        <taxon>Hyphomonadaceae</taxon>
        <taxon>Henriciella</taxon>
    </lineage>
</organism>
<dbReference type="CDD" id="cd00616">
    <property type="entry name" value="AHBA_syn"/>
    <property type="match status" value="1"/>
</dbReference>
<feature type="active site" description="Proton acceptor" evidence="1">
    <location>
        <position position="206"/>
    </location>
</feature>
<dbReference type="OrthoDB" id="9768668at2"/>
<sequence length="386" mass="41941">MAAAEKMIDLPADAPIQFFDLKAQQATIRPALEQRWTTILDHGRYIGGPEVDECEAKLCEFTGAADAVAVGSGTQALVMPLIALGYGHGDAVFIPGFTYNATANAVLLAGATPVLVDIDPGTFNMDPEDLERKIQRVKGTRNLRARAVIPVDLYGLPANYTAIQEVADAHGLRIVADAAQSFGGKQEGKWIGTLAEISATSFYPTKTLGGYGDGGAILVRDKEMGDLLRSIRWHGTGDNRKESIRVGINGRCDSIQCAVVSEKLDIFEAERQRRIVAASVYDQRLAGKVETQSVKQGDEPAYGLYTVRVPDRDAVRAKLSEAGIPTAIYYDTPIHQMPAFEQFAPARGLPECERASREVLSLPMHPYLSEDQVHRVCDTLLGALQR</sequence>
<dbReference type="SUPFAM" id="SSF53383">
    <property type="entry name" value="PLP-dependent transferases"/>
    <property type="match status" value="1"/>
</dbReference>
<evidence type="ECO:0000256" key="1">
    <source>
        <dbReference type="PIRSR" id="PIRSR000390-1"/>
    </source>
</evidence>
<dbReference type="GO" id="GO:0008483">
    <property type="term" value="F:transaminase activity"/>
    <property type="evidence" value="ECO:0007669"/>
    <property type="project" value="UniProtKB-KW"/>
</dbReference>
<dbReference type="RefSeq" id="WP_119376575.1">
    <property type="nucleotide sequence ID" value="NZ_QWFX01000013.1"/>
</dbReference>
<keyword evidence="4" id="KW-0032">Aminotransferase</keyword>